<dbReference type="SUPFAM" id="SSF90229">
    <property type="entry name" value="CCCH zinc finger"/>
    <property type="match status" value="1"/>
</dbReference>
<dbReference type="Gene3D" id="4.10.1000.10">
    <property type="entry name" value="Zinc finger, CCCH-type"/>
    <property type="match status" value="1"/>
</dbReference>
<evidence type="ECO:0000256" key="3">
    <source>
        <dbReference type="ARBA" id="ARBA00022833"/>
    </source>
</evidence>
<evidence type="ECO:0000256" key="1">
    <source>
        <dbReference type="ARBA" id="ARBA00022723"/>
    </source>
</evidence>
<dbReference type="InterPro" id="IPR000571">
    <property type="entry name" value="Znf_CCCH"/>
</dbReference>
<dbReference type="PANTHER" id="PTHR36971:SF1">
    <property type="entry name" value="METHYLTRANSFERASE DOMAIN-CONTAINING PROTEIN"/>
    <property type="match status" value="1"/>
</dbReference>
<keyword evidence="7" id="KW-1185">Reference proteome</keyword>
<dbReference type="RefSeq" id="XP_009039433.1">
    <property type="nucleotide sequence ID" value="XM_009041185.1"/>
</dbReference>
<dbReference type="OrthoDB" id="7459479at2759"/>
<evidence type="ECO:0000313" key="7">
    <source>
        <dbReference type="Proteomes" id="UP000002729"/>
    </source>
</evidence>
<gene>
    <name evidence="6" type="ORF">AURANDRAFT_66128</name>
</gene>
<proteinExistence type="predicted"/>
<dbReference type="SMART" id="SM00356">
    <property type="entry name" value="ZnF_C3H1"/>
    <property type="match status" value="1"/>
</dbReference>
<dbReference type="Pfam" id="PF00642">
    <property type="entry name" value="zf-CCCH"/>
    <property type="match status" value="1"/>
</dbReference>
<protein>
    <recommendedName>
        <fullName evidence="5">C3H1-type domain-containing protein</fullName>
    </recommendedName>
</protein>
<dbReference type="KEGG" id="aaf:AURANDRAFT_66128"/>
<evidence type="ECO:0000256" key="2">
    <source>
        <dbReference type="ARBA" id="ARBA00022771"/>
    </source>
</evidence>
<reference evidence="6 7" key="1">
    <citation type="journal article" date="2011" name="Proc. Natl. Acad. Sci. U.S.A.">
        <title>Niche of harmful alga Aureococcus anophagefferens revealed through ecogenomics.</title>
        <authorList>
            <person name="Gobler C.J."/>
            <person name="Berry D.L."/>
            <person name="Dyhrman S.T."/>
            <person name="Wilhelm S.W."/>
            <person name="Salamov A."/>
            <person name="Lobanov A.V."/>
            <person name="Zhang Y."/>
            <person name="Collier J.L."/>
            <person name="Wurch L.L."/>
            <person name="Kustka A.B."/>
            <person name="Dill B.D."/>
            <person name="Shah M."/>
            <person name="VerBerkmoes N.C."/>
            <person name="Kuo A."/>
            <person name="Terry A."/>
            <person name="Pangilinan J."/>
            <person name="Lindquist E.A."/>
            <person name="Lucas S."/>
            <person name="Paulsen I.T."/>
            <person name="Hattenrath-Lehmann T.K."/>
            <person name="Talmage S.C."/>
            <person name="Walker E.A."/>
            <person name="Koch F."/>
            <person name="Burson A.M."/>
            <person name="Marcoval M.A."/>
            <person name="Tang Y.Z."/>
            <person name="Lecleir G.R."/>
            <person name="Coyne K.J."/>
            <person name="Berg G.M."/>
            <person name="Bertrand E.M."/>
            <person name="Saito M.A."/>
            <person name="Gladyshev V.N."/>
            <person name="Grigoriev I.V."/>
        </authorList>
    </citation>
    <scope>NUCLEOTIDE SEQUENCE [LARGE SCALE GENOMIC DNA]</scope>
    <source>
        <strain evidence="7">CCMP 1984</strain>
    </source>
</reference>
<feature type="domain" description="C3H1-type" evidence="5">
    <location>
        <begin position="141"/>
        <end position="169"/>
    </location>
</feature>
<sequence>MGFVLSDSKPESDATEAPGLVLAKSSESQGLAPAKPSVLVGQVVHRRRLSKKLCFLDVVADGERYCLVAKSEVLGVATACGLAGVKKATDVRAGDVVRAAGVWEDAATLVVDGRLDVVDRWDTAARGSFAPVPPPPSGKALARVEVCKYWVNTGACSGGAACRYAHDGSARAAAANAWVASKRLERRRLRGQPDDLAAHDESSNASRHRIVAEFLLKHVGRDALAAAPVLDVAGGRGGLAFELQVIHGVETVLVEPRVYENRLTRRQHKILKKRGEGAARVPRHVAAAVGGDFDDGALVAGCSALVGLHADQATEWIVDEALRLDKPFLVVPCCVFPSLFAARIHPVTAAPVVSHQDFVEYLLAKRYASGGAVRHAILPFAGRNQCVWGVPEATPPE</sequence>
<evidence type="ECO:0000256" key="4">
    <source>
        <dbReference type="PROSITE-ProRule" id="PRU00723"/>
    </source>
</evidence>
<feature type="zinc finger region" description="C3H1-type" evidence="4">
    <location>
        <begin position="141"/>
        <end position="169"/>
    </location>
</feature>
<dbReference type="EMBL" id="GL833138">
    <property type="protein sequence ID" value="EGB05891.1"/>
    <property type="molecule type" value="Genomic_DNA"/>
</dbReference>
<dbReference type="InParanoid" id="F0YGF2"/>
<keyword evidence="1 4" id="KW-0479">Metal-binding</keyword>
<dbReference type="Proteomes" id="UP000002729">
    <property type="component" value="Unassembled WGS sequence"/>
</dbReference>
<evidence type="ECO:0000259" key="5">
    <source>
        <dbReference type="PROSITE" id="PS50103"/>
    </source>
</evidence>
<organism evidence="7">
    <name type="scientific">Aureococcus anophagefferens</name>
    <name type="common">Harmful bloom alga</name>
    <dbReference type="NCBI Taxonomy" id="44056"/>
    <lineage>
        <taxon>Eukaryota</taxon>
        <taxon>Sar</taxon>
        <taxon>Stramenopiles</taxon>
        <taxon>Ochrophyta</taxon>
        <taxon>Pelagophyceae</taxon>
        <taxon>Pelagomonadales</taxon>
        <taxon>Pelagomonadaceae</taxon>
        <taxon>Aureococcus</taxon>
    </lineage>
</organism>
<accession>F0YGF2</accession>
<keyword evidence="2 4" id="KW-0863">Zinc-finger</keyword>
<name>F0YGF2_AURAN</name>
<evidence type="ECO:0000313" key="6">
    <source>
        <dbReference type="EMBL" id="EGB05891.1"/>
    </source>
</evidence>
<dbReference type="eggNOG" id="ENOG502QVWK">
    <property type="taxonomic scope" value="Eukaryota"/>
</dbReference>
<dbReference type="PANTHER" id="PTHR36971">
    <property type="entry name" value="UNNAMED PRODUCT"/>
    <property type="match status" value="1"/>
</dbReference>
<keyword evidence="3 4" id="KW-0862">Zinc</keyword>
<dbReference type="OMA" id="GQNACKF"/>
<dbReference type="InterPro" id="IPR036855">
    <property type="entry name" value="Znf_CCCH_sf"/>
</dbReference>
<dbReference type="PROSITE" id="PS50103">
    <property type="entry name" value="ZF_C3H1"/>
    <property type="match status" value="1"/>
</dbReference>
<dbReference type="GO" id="GO:0008270">
    <property type="term" value="F:zinc ion binding"/>
    <property type="evidence" value="ECO:0007669"/>
    <property type="project" value="UniProtKB-KW"/>
</dbReference>
<dbReference type="AlphaFoldDB" id="F0YGF2"/>
<dbReference type="GeneID" id="20225665"/>